<dbReference type="Proteomes" id="UP000315388">
    <property type="component" value="Unassembled WGS sequence"/>
</dbReference>
<sequence length="417" mass="45615">MSRHIAVIGAGVVGIACALELLRCGHRVTVIEPDIPGGEQAASYGNAGWLSTQSILPPAIPGVWKKIPSYIADPLGPLAIRWPYLPKALPWLLRYLRAGWTWEQVEKTAQILRPLLAEAPQLHKALAHEAGVAHLIAEGGVLCAYTERSHFEKEMLAWSIRARAGIEWRELSGPALYDEEPALPERYRFAVAVDEAGRCRDPGIYVAALANLVRVRGAIFETANARDFRFEGDRLKAVVTDCGEVICDKAVIAAGIWSGELAKRLGDRLPLQSERGYHVSVEAVSLSIDSTFMASDAGMVVQQMESGLRAAGQVEIAGLNDAPDWQRAEILKRHLAALFPLLDMGKTRFWMGHRPSMPDGRPCIGFSQRSRDIAYAFGHGHIGLMASVRTGRIVASLFSGLKPEIDIEGFAPDRFSN</sequence>
<evidence type="ECO:0000256" key="1">
    <source>
        <dbReference type="ARBA" id="ARBA00023002"/>
    </source>
</evidence>
<dbReference type="EMBL" id="VEWJ01000013">
    <property type="protein sequence ID" value="TPF74283.1"/>
    <property type="molecule type" value="Genomic_DNA"/>
</dbReference>
<dbReference type="Pfam" id="PF01266">
    <property type="entry name" value="DAO"/>
    <property type="match status" value="1"/>
</dbReference>
<dbReference type="GO" id="GO:0005737">
    <property type="term" value="C:cytoplasm"/>
    <property type="evidence" value="ECO:0007669"/>
    <property type="project" value="TreeGrafter"/>
</dbReference>
<reference evidence="3 4" key="1">
    <citation type="journal article" date="2003" name="Int. J. Syst. Evol. Microbiol.">
        <title>Towards a standardized format for the description of a novel species (of an established genus): Ochrobactrum gallinifaecis sp. nov.</title>
        <authorList>
            <person name="Kampfer P."/>
            <person name="Buczolits S."/>
            <person name="Albrecht A."/>
            <person name="Busse H.J."/>
            <person name="Stackebrandt E."/>
        </authorList>
    </citation>
    <scope>NUCLEOTIDE SEQUENCE [LARGE SCALE GENOMIC DNA]</scope>
    <source>
        <strain evidence="3 4">ISO 196</strain>
    </source>
</reference>
<dbReference type="SUPFAM" id="SSF51905">
    <property type="entry name" value="FAD/NAD(P)-binding domain"/>
    <property type="match status" value="1"/>
</dbReference>
<dbReference type="GO" id="GO:0016491">
    <property type="term" value="F:oxidoreductase activity"/>
    <property type="evidence" value="ECO:0007669"/>
    <property type="project" value="UniProtKB-KW"/>
</dbReference>
<organism evidence="3 4">
    <name type="scientific">Brucella gallinifaecis</name>
    <dbReference type="NCBI Taxonomy" id="215590"/>
    <lineage>
        <taxon>Bacteria</taxon>
        <taxon>Pseudomonadati</taxon>
        <taxon>Pseudomonadota</taxon>
        <taxon>Alphaproteobacteria</taxon>
        <taxon>Hyphomicrobiales</taxon>
        <taxon>Brucellaceae</taxon>
        <taxon>Brucella/Ochrobactrum group</taxon>
        <taxon>Brucella</taxon>
    </lineage>
</organism>
<accession>A0A502BMH7</accession>
<dbReference type="InterPro" id="IPR006076">
    <property type="entry name" value="FAD-dep_OxRdtase"/>
</dbReference>
<dbReference type="AlphaFoldDB" id="A0A502BMH7"/>
<evidence type="ECO:0000259" key="2">
    <source>
        <dbReference type="Pfam" id="PF01266"/>
    </source>
</evidence>
<dbReference type="SUPFAM" id="SSF54373">
    <property type="entry name" value="FAD-linked reductases, C-terminal domain"/>
    <property type="match status" value="1"/>
</dbReference>
<dbReference type="Gene3D" id="3.30.9.10">
    <property type="entry name" value="D-Amino Acid Oxidase, subunit A, domain 2"/>
    <property type="match status" value="1"/>
</dbReference>
<comment type="caution">
    <text evidence="3">The sequence shown here is derived from an EMBL/GenBank/DDBJ whole genome shotgun (WGS) entry which is preliminary data.</text>
</comment>
<protein>
    <submittedName>
        <fullName evidence="3">FAD-binding oxidoreductase</fullName>
    </submittedName>
</protein>
<dbReference type="Gene3D" id="3.50.50.60">
    <property type="entry name" value="FAD/NAD(P)-binding domain"/>
    <property type="match status" value="2"/>
</dbReference>
<dbReference type="PROSITE" id="PS51257">
    <property type="entry name" value="PROKAR_LIPOPROTEIN"/>
    <property type="match status" value="1"/>
</dbReference>
<dbReference type="RefSeq" id="WP_140905990.1">
    <property type="nucleotide sequence ID" value="NZ_JBHTMD010000012.1"/>
</dbReference>
<dbReference type="InterPro" id="IPR036188">
    <property type="entry name" value="FAD/NAD-bd_sf"/>
</dbReference>
<dbReference type="OrthoDB" id="9805337at2"/>
<dbReference type="PANTHER" id="PTHR13847">
    <property type="entry name" value="SARCOSINE DEHYDROGENASE-RELATED"/>
    <property type="match status" value="1"/>
</dbReference>
<name>A0A502BMH7_9HYPH</name>
<feature type="domain" description="FAD dependent oxidoreductase" evidence="2">
    <location>
        <begin position="5"/>
        <end position="397"/>
    </location>
</feature>
<evidence type="ECO:0000313" key="3">
    <source>
        <dbReference type="EMBL" id="TPF74283.1"/>
    </source>
</evidence>
<gene>
    <name evidence="3" type="ORF">FHY56_15135</name>
</gene>
<evidence type="ECO:0000313" key="4">
    <source>
        <dbReference type="Proteomes" id="UP000315388"/>
    </source>
</evidence>
<dbReference type="PANTHER" id="PTHR13847:SF289">
    <property type="entry name" value="GLYCINE OXIDASE"/>
    <property type="match status" value="1"/>
</dbReference>
<keyword evidence="4" id="KW-1185">Reference proteome</keyword>
<keyword evidence="1" id="KW-0560">Oxidoreductase</keyword>
<proteinExistence type="predicted"/>